<organism evidence="2 3">
    <name type="scientific">Kutzneria buriramensis</name>
    <dbReference type="NCBI Taxonomy" id="1045776"/>
    <lineage>
        <taxon>Bacteria</taxon>
        <taxon>Bacillati</taxon>
        <taxon>Actinomycetota</taxon>
        <taxon>Actinomycetes</taxon>
        <taxon>Pseudonocardiales</taxon>
        <taxon>Pseudonocardiaceae</taxon>
        <taxon>Kutzneria</taxon>
    </lineage>
</organism>
<evidence type="ECO:0008006" key="4">
    <source>
        <dbReference type="Google" id="ProtNLM"/>
    </source>
</evidence>
<dbReference type="Gene3D" id="1.25.40.10">
    <property type="entry name" value="Tetratricopeptide repeat domain"/>
    <property type="match status" value="2"/>
</dbReference>
<evidence type="ECO:0000256" key="1">
    <source>
        <dbReference type="SAM" id="MobiDB-lite"/>
    </source>
</evidence>
<reference evidence="2 3" key="1">
    <citation type="submission" date="2018-08" db="EMBL/GenBank/DDBJ databases">
        <title>Genomic Encyclopedia of Archaeal and Bacterial Type Strains, Phase II (KMG-II): from individual species to whole genera.</title>
        <authorList>
            <person name="Goeker M."/>
        </authorList>
    </citation>
    <scope>NUCLEOTIDE SEQUENCE [LARGE SCALE GENOMIC DNA]</scope>
    <source>
        <strain evidence="2 3">DSM 45791</strain>
    </source>
</reference>
<keyword evidence="3" id="KW-1185">Reference proteome</keyword>
<gene>
    <name evidence="2" type="ORF">BCF44_10982</name>
</gene>
<feature type="region of interest" description="Disordered" evidence="1">
    <location>
        <begin position="1"/>
        <end position="24"/>
    </location>
</feature>
<protein>
    <recommendedName>
        <fullName evidence="4">NACHT domain-containing protein</fullName>
    </recommendedName>
</protein>
<comment type="caution">
    <text evidence="2">The sequence shown here is derived from an EMBL/GenBank/DDBJ whole genome shotgun (WGS) entry which is preliminary data.</text>
</comment>
<feature type="region of interest" description="Disordered" evidence="1">
    <location>
        <begin position="520"/>
        <end position="539"/>
    </location>
</feature>
<proteinExistence type="predicted"/>
<sequence>MTGDSHNDISGVHLGRGGTAQSHYKDQVRRIAPATLHDRGRELAELARFCTAPAVPSPYQWWQAPAWAGKSALLATFVLHPPPGVRVVSFFITARFADQNDRGAFLSVVVEQLADLLRQPLPQVSGPTVETHLLGMFRQATHDCASRGQRLVLVVDGLDEDRGSDTHSIAALLPEDPEPGMRIIVAGRPHPPIPEDVSDHHPLRDPAVVRVLDRSPQAAVERRGAERALKRLLGGDDRDKALLGLVVAAGGGLSAADLAQLISPSGDVQPWEVADHLRTVAGRAFSSRLSTDGGDPESALYILAHEELQVGAVKFLGPKRLGELRDQVCRWADSQDWSADTPDYLVRGYFRLLQAIDDLPRMVALATDLNRQNWLRDRTGGDAVALSQIASCRETVLDADEPDLLTAVCLAMHHDRLTERNRHVPGDLPGIFAKLGRLARADALARCLTDRTQRDVALLTVARAALAADDVERAVDLVAAIEDTYFRDSGLIELSTAKARRAGAPVARATEEVMTFSGVRARRAARPRPPDRSDTPEDLDERLASANAIADRRQRSSALYELVRLALRLGEFDGAIAIVAMCEDRVYRKVGRQVVVSALVGKGELDRAEELARTADCTSDQVELLAMVARRAVESDARRTAAIASRVESLARSDDDPVTRSSALAEAVRMFVAAGEFGRAEALLSDITIAESRVSALVAIMQGDSSRASEFIEAATSALELITNGFWRDRASVQLCEGLAAVGRLRLAADVAHKIGEAYEKKKAFRAVVAAALATGDIPTATGYANEIEDVSARADLVTDVAVRCVKSGRMEDAERLAENALRLAGSVTDSGAAYDRIATLVGEIALFAESDLVVALEERLSATAGFWHASAVTVLSWHLEAKSRRLEPRDQAMVDKDDVARAVAHDTGRAALLAAAILNPFDRASALTTVAKAIATSGDIGRAEAVATRIDMPFHRQAALLAIVEAAAPTDIREARVLANLITCADLRAMALAALIKADSDLAGELIGQFEPLADMAGQPRRQMSILIALADATAAAGDVDRAEDLVRQIDPAACSLADEDRLITAIGQVAARHVLGGRYERAGDLMASLPNPRNEDRARAAAAREVAAAGLVDQARVIAVDIHNARTRRWALRDIPSVAAAAGHVDAAEPVARALTDRWQADAMIALARTVARLGDLDRAERLARSASDRSEDVVTALLGIAEFAPGRVRRLLATTLRLGHWSRSVRELTRMDPALVAAVTEEYLGLLDGHNPSASAHRIG</sequence>
<dbReference type="InterPro" id="IPR011990">
    <property type="entry name" value="TPR-like_helical_dom_sf"/>
</dbReference>
<dbReference type="EMBL" id="QUNO01000009">
    <property type="protein sequence ID" value="REH43539.1"/>
    <property type="molecule type" value="Genomic_DNA"/>
</dbReference>
<name>A0A3E0HE43_9PSEU</name>
<evidence type="ECO:0000313" key="3">
    <source>
        <dbReference type="Proteomes" id="UP000256269"/>
    </source>
</evidence>
<dbReference type="AlphaFoldDB" id="A0A3E0HE43"/>
<dbReference type="Proteomes" id="UP000256269">
    <property type="component" value="Unassembled WGS sequence"/>
</dbReference>
<accession>A0A3E0HE43</accession>
<evidence type="ECO:0000313" key="2">
    <source>
        <dbReference type="EMBL" id="REH43539.1"/>
    </source>
</evidence>